<keyword evidence="1" id="KW-0732">Signal</keyword>
<organism evidence="2 3">
    <name type="scientific">Durusdinium trenchii</name>
    <dbReference type="NCBI Taxonomy" id="1381693"/>
    <lineage>
        <taxon>Eukaryota</taxon>
        <taxon>Sar</taxon>
        <taxon>Alveolata</taxon>
        <taxon>Dinophyceae</taxon>
        <taxon>Suessiales</taxon>
        <taxon>Symbiodiniaceae</taxon>
        <taxon>Durusdinium</taxon>
    </lineage>
</organism>
<evidence type="ECO:0000313" key="2">
    <source>
        <dbReference type="EMBL" id="CAK9000682.1"/>
    </source>
</evidence>
<evidence type="ECO:0000313" key="3">
    <source>
        <dbReference type="Proteomes" id="UP001642484"/>
    </source>
</evidence>
<gene>
    <name evidence="2" type="ORF">CCMP2556_LOCUS6160</name>
</gene>
<feature type="signal peptide" evidence="1">
    <location>
        <begin position="1"/>
        <end position="18"/>
    </location>
</feature>
<name>A0ABP0IF76_9DINO</name>
<dbReference type="Proteomes" id="UP001642484">
    <property type="component" value="Unassembled WGS sequence"/>
</dbReference>
<evidence type="ECO:0000256" key="1">
    <source>
        <dbReference type="SAM" id="SignalP"/>
    </source>
</evidence>
<sequence length="530" mass="58646">MFGHVWFGLICCFGLKHSAVSKIRRHKSDAPWISLIKWHMSERLTRESEPPAHRPGWAFRLKRVFFALATVASVVAVACWYASPPPAPTPAPPSPTPAPPVGGRVMTADLAAANLWRSKFPESSPLYQDLPETCFQERECEYNRVEEHDFHKSTSTLLDRFSLHFGVKAKFLGLTLPFSLGSFSETRRLSEERQSFFYSAFVRRACGPTLAEHCRYDPSLLSPQFNETLKRLLQEHPIGMGDRDSLEHWEEETARAGLSGTHVQVGTERGAQVKFLVSVEVMTDSVGNCFSVDLCQDLKPFLKRFDVSCDASASVCHGSQMTSTTLHQECSFSGGDPSASFMCDPRKWMAEDVDRFLLSGDPNSSKTIYRHHWEEVSEILEKMHWMEAAHAMETLADFRTCKGEGRKWLADETGKFACRCVLSCGTGRLLKESCTCACPGNAMHGWMGPTCSETYGKCMPGKNTGNPGGNACDVGNQCSCLSASETCKATEVCCLTDFNAKCCGFGHMCNCGGVTCECVPEAANQSMFII</sequence>
<accession>A0ABP0IF76</accession>
<feature type="chain" id="PRO_5046968920" description="EGF-like domain-containing protein" evidence="1">
    <location>
        <begin position="19"/>
        <end position="530"/>
    </location>
</feature>
<proteinExistence type="predicted"/>
<reference evidence="2 3" key="1">
    <citation type="submission" date="2024-02" db="EMBL/GenBank/DDBJ databases">
        <authorList>
            <person name="Chen Y."/>
            <person name="Shah S."/>
            <person name="Dougan E. K."/>
            <person name="Thang M."/>
            <person name="Chan C."/>
        </authorList>
    </citation>
    <scope>NUCLEOTIDE SEQUENCE [LARGE SCALE GENOMIC DNA]</scope>
</reference>
<comment type="caution">
    <text evidence="2">The sequence shown here is derived from an EMBL/GenBank/DDBJ whole genome shotgun (WGS) entry which is preliminary data.</text>
</comment>
<evidence type="ECO:0008006" key="4">
    <source>
        <dbReference type="Google" id="ProtNLM"/>
    </source>
</evidence>
<dbReference type="EMBL" id="CAXAMN010002669">
    <property type="protein sequence ID" value="CAK9000682.1"/>
    <property type="molecule type" value="Genomic_DNA"/>
</dbReference>
<keyword evidence="3" id="KW-1185">Reference proteome</keyword>
<protein>
    <recommendedName>
        <fullName evidence="4">EGF-like domain-containing protein</fullName>
    </recommendedName>
</protein>